<feature type="transmembrane region" description="Helical" evidence="1">
    <location>
        <begin position="548"/>
        <end position="568"/>
    </location>
</feature>
<evidence type="ECO:0008006" key="4">
    <source>
        <dbReference type="Google" id="ProtNLM"/>
    </source>
</evidence>
<reference evidence="2 3" key="1">
    <citation type="journal article" date="2015" name="Nature">
        <title>rRNA introns, odd ribosomes, and small enigmatic genomes across a large radiation of phyla.</title>
        <authorList>
            <person name="Brown C.T."/>
            <person name="Hug L.A."/>
            <person name="Thomas B.C."/>
            <person name="Sharon I."/>
            <person name="Castelle C.J."/>
            <person name="Singh A."/>
            <person name="Wilkins M.J."/>
            <person name="Williams K.H."/>
            <person name="Banfield J.F."/>
        </authorList>
    </citation>
    <scope>NUCLEOTIDE SEQUENCE [LARGE SCALE GENOMIC DNA]</scope>
</reference>
<feature type="transmembrane region" description="Helical" evidence="1">
    <location>
        <begin position="359"/>
        <end position="379"/>
    </location>
</feature>
<feature type="transmembrane region" description="Helical" evidence="1">
    <location>
        <begin position="227"/>
        <end position="248"/>
    </location>
</feature>
<feature type="transmembrane region" description="Helical" evidence="1">
    <location>
        <begin position="97"/>
        <end position="116"/>
    </location>
</feature>
<gene>
    <name evidence="2" type="ORF">UT72_C0018G0002</name>
</gene>
<feature type="transmembrane region" description="Helical" evidence="1">
    <location>
        <begin position="327"/>
        <end position="347"/>
    </location>
</feature>
<feature type="transmembrane region" description="Helical" evidence="1">
    <location>
        <begin position="152"/>
        <end position="168"/>
    </location>
</feature>
<feature type="transmembrane region" description="Helical" evidence="1">
    <location>
        <begin position="197"/>
        <end position="215"/>
    </location>
</feature>
<feature type="transmembrane region" description="Helical" evidence="1">
    <location>
        <begin position="6"/>
        <end position="23"/>
    </location>
</feature>
<organism evidence="2 3">
    <name type="scientific">Candidatus Woesebacteria bacterium GW2011_GWB1_40_101</name>
    <dbReference type="NCBI Taxonomy" id="1618575"/>
    <lineage>
        <taxon>Bacteria</taxon>
        <taxon>Candidatus Woeseibacteriota</taxon>
    </lineage>
</organism>
<proteinExistence type="predicted"/>
<keyword evidence="1" id="KW-1133">Transmembrane helix</keyword>
<protein>
    <recommendedName>
        <fullName evidence="4">Membrane protein 6-pyruvoyl-tetrahydropterin synthase-related domain-containing protein</fullName>
    </recommendedName>
</protein>
<evidence type="ECO:0000313" key="2">
    <source>
        <dbReference type="EMBL" id="KKR38777.1"/>
    </source>
</evidence>
<feature type="transmembrane region" description="Helical" evidence="1">
    <location>
        <begin position="125"/>
        <end position="146"/>
    </location>
</feature>
<sequence length="574" mass="65760">MIKKNFWQIIIGIGIFLSVFWAGKGLFKYSFYQTHDIARHLARSYDAIISIKEGQFPLRWSGLLNYNCGTPTFTFYFPGFYYLVAAIYPFVKSVMSAIKVVSFLSLLVGTLFFFLWMKEETKDKWAALAGSLLYLYAPYTFLLIYVRGSPEYLSFGVLPVVLYFYAKAFSAKGDLSFLMSCFLAAVTGGFLAISHNIVSLFIMPVILLYLLIKFWQSRGLKVHQIMLICFSFISAFGLGAFFIFPAFLEQKFTKLAIPIFNYQHHFPTLAQVIYSKWGFGDSAIGIVDDAMSFQLGFAQWAVLLLVAIWLIFNLVKKVPISKYIWVVVFWVLSLFFLYLVLPISIPFWQKVRFLQTIQFSWRLLGICVFTLSALFSFWIAGIKSKFLYWPILIGVVVLAFLGNRNHLLSQPVLESELSLYRDLDNLCLNCQKVPAFAETTLPSTASQSCFFTTPLVESGESRDKLLAQEITRGSTFGSIKLDINKDKLIGNQIILNLSYFPEIFHIKINEKDVPYEDCSGRVCVKTSDLDNGINNILWKVGETELERFFDLVSLSFFGTWVFILVYFLPKHKIK</sequence>
<dbReference type="EMBL" id="LBXW01000018">
    <property type="protein sequence ID" value="KKR38777.1"/>
    <property type="molecule type" value="Genomic_DNA"/>
</dbReference>
<feature type="transmembrane region" description="Helical" evidence="1">
    <location>
        <begin position="386"/>
        <end position="403"/>
    </location>
</feature>
<dbReference type="Proteomes" id="UP000034687">
    <property type="component" value="Unassembled WGS sequence"/>
</dbReference>
<comment type="caution">
    <text evidence="2">The sequence shown here is derived from an EMBL/GenBank/DDBJ whole genome shotgun (WGS) entry which is preliminary data.</text>
</comment>
<accession>A0A0G0TLX6</accession>
<keyword evidence="1" id="KW-0812">Transmembrane</keyword>
<name>A0A0G0TLX6_9BACT</name>
<feature type="transmembrane region" description="Helical" evidence="1">
    <location>
        <begin position="297"/>
        <end position="315"/>
    </location>
</feature>
<evidence type="ECO:0000313" key="3">
    <source>
        <dbReference type="Proteomes" id="UP000034687"/>
    </source>
</evidence>
<dbReference type="AlphaFoldDB" id="A0A0G0TLX6"/>
<feature type="transmembrane region" description="Helical" evidence="1">
    <location>
        <begin position="73"/>
        <end position="91"/>
    </location>
</feature>
<evidence type="ECO:0000256" key="1">
    <source>
        <dbReference type="SAM" id="Phobius"/>
    </source>
</evidence>
<keyword evidence="1" id="KW-0472">Membrane</keyword>